<accession>A0A157SVU9</accession>
<evidence type="ECO:0000313" key="3">
    <source>
        <dbReference type="Proteomes" id="UP000076848"/>
    </source>
</evidence>
<dbReference type="AlphaFoldDB" id="A0A157SVU9"/>
<dbReference type="OrthoDB" id="9155829at2"/>
<dbReference type="STRING" id="288768.SAMEA3906486_05304"/>
<proteinExistence type="predicted"/>
<sequence>MARKKTITAPAEPLPAVNQDAYNADLATLRAAQEGKTQDEMDEVLAAGVDLGRLETALFYATVADSVLVQTYEKIKKSKGWVHFKKRDGRAFESLEDFCQEKFGKSQRRLQELISNRNILGQEAFEQAERIGLHQRDYNAIKALPPPEQEIVRRAVEEAQTREEVLDLMQELAVRHGQERAEQQKAIDDAKAEQRAMEKLHAEAAERSRTLQTQLEKLQLRTASWDDKVAPFKVEITERQTLIDEALMRHQQATEALDAWLTQELATEPGYDPEALVDLPPPVLSVVLHLADSIERTASMVAAARADLLARFGAEIELARSHVLTDPAAE</sequence>
<name>A0A157SVU9_9BORD</name>
<feature type="coiled-coil region" evidence="1">
    <location>
        <begin position="173"/>
        <end position="221"/>
    </location>
</feature>
<evidence type="ECO:0000313" key="2">
    <source>
        <dbReference type="EMBL" id="SAI74588.1"/>
    </source>
</evidence>
<keyword evidence="1" id="KW-0175">Coiled coil</keyword>
<protein>
    <submittedName>
        <fullName evidence="2">Uncharacterized protein</fullName>
    </submittedName>
</protein>
<gene>
    <name evidence="2" type="ORF">SAMEA3906486_05304</name>
</gene>
<reference evidence="2 3" key="1">
    <citation type="submission" date="2016-04" db="EMBL/GenBank/DDBJ databases">
        <authorList>
            <consortium name="Pathogen Informatics"/>
        </authorList>
    </citation>
    <scope>NUCLEOTIDE SEQUENCE [LARGE SCALE GENOMIC DNA]</scope>
    <source>
        <strain evidence="2 3">H050680373</strain>
    </source>
</reference>
<dbReference type="EMBL" id="FKIF01000010">
    <property type="protein sequence ID" value="SAI74588.1"/>
    <property type="molecule type" value="Genomic_DNA"/>
</dbReference>
<evidence type="ECO:0000256" key="1">
    <source>
        <dbReference type="SAM" id="Coils"/>
    </source>
</evidence>
<dbReference type="RefSeq" id="WP_066134027.1">
    <property type="nucleotide sequence ID" value="NZ_FKIF01000010.1"/>
</dbReference>
<organism evidence="2 3">
    <name type="scientific">Bordetella ansorpii</name>
    <dbReference type="NCBI Taxonomy" id="288768"/>
    <lineage>
        <taxon>Bacteria</taxon>
        <taxon>Pseudomonadati</taxon>
        <taxon>Pseudomonadota</taxon>
        <taxon>Betaproteobacteria</taxon>
        <taxon>Burkholderiales</taxon>
        <taxon>Alcaligenaceae</taxon>
        <taxon>Bordetella</taxon>
    </lineage>
</organism>
<keyword evidence="3" id="KW-1185">Reference proteome</keyword>
<dbReference type="Proteomes" id="UP000076848">
    <property type="component" value="Unassembled WGS sequence"/>
</dbReference>